<evidence type="ECO:0000259" key="3">
    <source>
        <dbReference type="Pfam" id="PF05426"/>
    </source>
</evidence>
<dbReference type="Proteomes" id="UP000054166">
    <property type="component" value="Unassembled WGS sequence"/>
</dbReference>
<dbReference type="InterPro" id="IPR008397">
    <property type="entry name" value="Alginate_lyase_dom"/>
</dbReference>
<proteinExistence type="predicted"/>
<evidence type="ECO:0000256" key="1">
    <source>
        <dbReference type="ARBA" id="ARBA00022729"/>
    </source>
</evidence>
<feature type="domain" description="Alginate lyase" evidence="3">
    <location>
        <begin position="11"/>
        <end position="256"/>
    </location>
</feature>
<accession>A0A0C3C6R8</accession>
<dbReference type="AlphaFoldDB" id="A0A0C3C6R8"/>
<dbReference type="Pfam" id="PF05426">
    <property type="entry name" value="Alginate_lyase"/>
    <property type="match status" value="1"/>
</dbReference>
<dbReference type="STRING" id="765440.A0A0C3C6R8"/>
<dbReference type="InParanoid" id="A0A0C3C6R8"/>
<keyword evidence="1" id="KW-0732">Signal</keyword>
<sequence length="345" mass="38064">TISERHAAWTTCPYVGRDGQVNPDVRLLNGPEAINSASQSIIYNAIAYALQKTSSYSAAATSFIDTFFLNPSTKMNPNMNFGQMVRGPGQAGKEGTFTGVLDLRGIVKIINGIMILKAADSPDWTAARDQKLAAWMAQYADWLENSLLGKRSASRPNNHATFYVSQVIATRVLAGDINGATAAAQDYFSRQFLDQIAASGEQPFEAVRTRPFHYRCFNLEAMITNAKIGDQLGLNLWAVKSKYGATIQTALDYTMRLNPKTEDVLEIMPHVAAVAAAYGDPKGLYADFMRKTMFDYQNKSFWLYDQTVALPSSPAAQNMHKRADAWEDRISRTNVLSSTQSVLTV</sequence>
<evidence type="ECO:0000313" key="5">
    <source>
        <dbReference type="Proteomes" id="UP000054166"/>
    </source>
</evidence>
<name>A0A0C3C6R8_PILCF</name>
<evidence type="ECO:0000313" key="4">
    <source>
        <dbReference type="EMBL" id="KIM85367.1"/>
    </source>
</evidence>
<dbReference type="OrthoDB" id="63533at2759"/>
<reference evidence="5" key="2">
    <citation type="submission" date="2015-01" db="EMBL/GenBank/DDBJ databases">
        <title>Evolutionary Origins and Diversification of the Mycorrhizal Mutualists.</title>
        <authorList>
            <consortium name="DOE Joint Genome Institute"/>
            <consortium name="Mycorrhizal Genomics Consortium"/>
            <person name="Kohler A."/>
            <person name="Kuo A."/>
            <person name="Nagy L.G."/>
            <person name="Floudas D."/>
            <person name="Copeland A."/>
            <person name="Barry K.W."/>
            <person name="Cichocki N."/>
            <person name="Veneault-Fourrey C."/>
            <person name="LaButti K."/>
            <person name="Lindquist E.A."/>
            <person name="Lipzen A."/>
            <person name="Lundell T."/>
            <person name="Morin E."/>
            <person name="Murat C."/>
            <person name="Riley R."/>
            <person name="Ohm R."/>
            <person name="Sun H."/>
            <person name="Tunlid A."/>
            <person name="Henrissat B."/>
            <person name="Grigoriev I.V."/>
            <person name="Hibbett D.S."/>
            <person name="Martin F."/>
        </authorList>
    </citation>
    <scope>NUCLEOTIDE SEQUENCE [LARGE SCALE GENOMIC DNA]</scope>
    <source>
        <strain evidence="5">F 1598</strain>
    </source>
</reference>
<dbReference type="HOGENOM" id="CLU_031144_1_1_1"/>
<evidence type="ECO:0000256" key="2">
    <source>
        <dbReference type="ARBA" id="ARBA00023239"/>
    </source>
</evidence>
<dbReference type="Gene3D" id="1.50.10.100">
    <property type="entry name" value="Chondroitin AC/alginate lyase"/>
    <property type="match status" value="1"/>
</dbReference>
<dbReference type="EMBL" id="KN832985">
    <property type="protein sequence ID" value="KIM85367.1"/>
    <property type="molecule type" value="Genomic_DNA"/>
</dbReference>
<protein>
    <recommendedName>
        <fullName evidence="3">Alginate lyase domain-containing protein</fullName>
    </recommendedName>
</protein>
<dbReference type="GO" id="GO:0042597">
    <property type="term" value="C:periplasmic space"/>
    <property type="evidence" value="ECO:0007669"/>
    <property type="project" value="InterPro"/>
</dbReference>
<gene>
    <name evidence="4" type="ORF">PILCRDRAFT_778106</name>
</gene>
<feature type="non-terminal residue" evidence="4">
    <location>
        <position position="1"/>
    </location>
</feature>
<dbReference type="InterPro" id="IPR008929">
    <property type="entry name" value="Chondroitin_lyas"/>
</dbReference>
<keyword evidence="5" id="KW-1185">Reference proteome</keyword>
<organism evidence="4 5">
    <name type="scientific">Piloderma croceum (strain F 1598)</name>
    <dbReference type="NCBI Taxonomy" id="765440"/>
    <lineage>
        <taxon>Eukaryota</taxon>
        <taxon>Fungi</taxon>
        <taxon>Dikarya</taxon>
        <taxon>Basidiomycota</taxon>
        <taxon>Agaricomycotina</taxon>
        <taxon>Agaricomycetes</taxon>
        <taxon>Agaricomycetidae</taxon>
        <taxon>Atheliales</taxon>
        <taxon>Atheliaceae</taxon>
        <taxon>Piloderma</taxon>
    </lineage>
</organism>
<dbReference type="GO" id="GO:0016829">
    <property type="term" value="F:lyase activity"/>
    <property type="evidence" value="ECO:0007669"/>
    <property type="project" value="UniProtKB-KW"/>
</dbReference>
<reference evidence="4 5" key="1">
    <citation type="submission" date="2014-04" db="EMBL/GenBank/DDBJ databases">
        <authorList>
            <consortium name="DOE Joint Genome Institute"/>
            <person name="Kuo A."/>
            <person name="Tarkka M."/>
            <person name="Buscot F."/>
            <person name="Kohler A."/>
            <person name="Nagy L.G."/>
            <person name="Floudas D."/>
            <person name="Copeland A."/>
            <person name="Barry K.W."/>
            <person name="Cichocki N."/>
            <person name="Veneault-Fourrey C."/>
            <person name="LaButti K."/>
            <person name="Lindquist E.A."/>
            <person name="Lipzen A."/>
            <person name="Lundell T."/>
            <person name="Morin E."/>
            <person name="Murat C."/>
            <person name="Sun H."/>
            <person name="Tunlid A."/>
            <person name="Henrissat B."/>
            <person name="Grigoriev I.V."/>
            <person name="Hibbett D.S."/>
            <person name="Martin F."/>
            <person name="Nordberg H.P."/>
            <person name="Cantor M.N."/>
            <person name="Hua S.X."/>
        </authorList>
    </citation>
    <scope>NUCLEOTIDE SEQUENCE [LARGE SCALE GENOMIC DNA]</scope>
    <source>
        <strain evidence="4 5">F 1598</strain>
    </source>
</reference>
<keyword evidence="2" id="KW-0456">Lyase</keyword>
<dbReference type="SUPFAM" id="SSF48230">
    <property type="entry name" value="Chondroitin AC/alginate lyase"/>
    <property type="match status" value="1"/>
</dbReference>